<dbReference type="InterPro" id="IPR011990">
    <property type="entry name" value="TPR-like_helical_dom_sf"/>
</dbReference>
<dbReference type="Pfam" id="PF13640">
    <property type="entry name" value="2OG-FeII_Oxy_3"/>
    <property type="match status" value="1"/>
</dbReference>
<comment type="cofactor">
    <cofactor evidence="1">
        <name>L-ascorbate</name>
        <dbReference type="ChEBI" id="CHEBI:38290"/>
    </cofactor>
</comment>
<keyword evidence="8" id="KW-0847">Vitamin C</keyword>
<dbReference type="Proteomes" id="UP000694941">
    <property type="component" value="Unplaced"/>
</dbReference>
<evidence type="ECO:0000256" key="8">
    <source>
        <dbReference type="ARBA" id="ARBA00022896"/>
    </source>
</evidence>
<keyword evidence="11" id="KW-0408">Iron</keyword>
<evidence type="ECO:0000256" key="1">
    <source>
        <dbReference type="ARBA" id="ARBA00001961"/>
    </source>
</evidence>
<protein>
    <recommendedName>
        <fullName evidence="5">procollagen-proline 4-dioxygenase</fullName>
        <ecNumber evidence="5">1.14.11.2</ecNumber>
    </recommendedName>
</protein>
<evidence type="ECO:0000313" key="16">
    <source>
        <dbReference type="RefSeq" id="XP_013772914.2"/>
    </source>
</evidence>
<gene>
    <name evidence="16" type="primary">LOC106458010</name>
</gene>
<keyword evidence="12" id="KW-0325">Glycoprotein</keyword>
<dbReference type="RefSeq" id="XP_013772914.2">
    <property type="nucleotide sequence ID" value="XM_013917460.2"/>
</dbReference>
<keyword evidence="7" id="KW-0256">Endoplasmic reticulum</keyword>
<dbReference type="InterPro" id="IPR044862">
    <property type="entry name" value="Pro_4_hyd_alph_FE2OG_OXY"/>
</dbReference>
<evidence type="ECO:0000256" key="5">
    <source>
        <dbReference type="ARBA" id="ARBA00012269"/>
    </source>
</evidence>
<name>A0ABM1B1J1_LIMPO</name>
<dbReference type="PANTHER" id="PTHR10869:SF244">
    <property type="entry name" value="PROLYL 4-HYDROXYLASE SUBUNIT ALPHA-2"/>
    <property type="match status" value="1"/>
</dbReference>
<dbReference type="SMART" id="SM00702">
    <property type="entry name" value="P4Hc"/>
    <property type="match status" value="1"/>
</dbReference>
<evidence type="ECO:0000256" key="13">
    <source>
        <dbReference type="SAM" id="SignalP"/>
    </source>
</evidence>
<sequence>MRKLFWVFLLISTEWCHYVDSNTTQIYASTSEVRLLLESERQLVWLLQRYVDKEEERLNVVKKYIDGFSQVSPGRQPTDLNPLQGYRLLQRIVHEWPRIERALKPKNKEITTKIRELRNHTYTPGQQDVEEAALAVVRLQDIYDLGSTQLAKGQIHLPSRNKEVKTPVLLTANDCLQLGRQSYYHGYFGFAVDWIREALEKCKENKHEKELRGKAYSWLKVAVEEHDKILLTKGSRGPSWQTFSKPFNSLLNHEMAGHVAGSEKFSPLLNTVLYGEAEREHYVKLCKGEKLRSSVMDAKVKCRLVTRNVGYFLLQPLKVEEQSFHPTIVTIYDFLSNEETNRFIDLAVPKLHRATHRGEDGLDKASVRRISKIAWINDEDEKEFISKISRRLELTTGLGADRNNYEAEAYQVSNYGLGGHYVTHFDFHLMTNSTRQISKLEEFIGQRIATFMIYLTDVEEGGATVFPSLGVAVRPKKGAAVFWWNLYKNGDPDLLTRHGGCPVLIGSKWVVNKWFRYNSQMFRRPCGLRKDMPFTGF</sequence>
<dbReference type="EC" id="1.14.11.2" evidence="5"/>
<keyword evidence="6" id="KW-0479">Metal-binding</keyword>
<dbReference type="InterPro" id="IPR045054">
    <property type="entry name" value="P4HA-like"/>
</dbReference>
<evidence type="ECO:0000256" key="11">
    <source>
        <dbReference type="ARBA" id="ARBA00023004"/>
    </source>
</evidence>
<reference evidence="16" key="1">
    <citation type="submission" date="2025-08" db="UniProtKB">
        <authorList>
            <consortium name="RefSeq"/>
        </authorList>
    </citation>
    <scope>IDENTIFICATION</scope>
    <source>
        <tissue evidence="16">Muscle</tissue>
    </source>
</reference>
<feature type="signal peptide" evidence="13">
    <location>
        <begin position="1"/>
        <end position="21"/>
    </location>
</feature>
<organism evidence="15 16">
    <name type="scientific">Limulus polyphemus</name>
    <name type="common">Atlantic horseshoe crab</name>
    <dbReference type="NCBI Taxonomy" id="6850"/>
    <lineage>
        <taxon>Eukaryota</taxon>
        <taxon>Metazoa</taxon>
        <taxon>Ecdysozoa</taxon>
        <taxon>Arthropoda</taxon>
        <taxon>Chelicerata</taxon>
        <taxon>Merostomata</taxon>
        <taxon>Xiphosura</taxon>
        <taxon>Limulidae</taxon>
        <taxon>Limulus</taxon>
    </lineage>
</organism>
<feature type="domain" description="Fe2OG dioxygenase" evidence="14">
    <location>
        <begin position="406"/>
        <end position="517"/>
    </location>
</feature>
<dbReference type="Pfam" id="PF08336">
    <property type="entry name" value="P4Ha_N"/>
    <property type="match status" value="1"/>
</dbReference>
<keyword evidence="15" id="KW-1185">Reference proteome</keyword>
<evidence type="ECO:0000259" key="14">
    <source>
        <dbReference type="PROSITE" id="PS51471"/>
    </source>
</evidence>
<dbReference type="GeneID" id="106458010"/>
<dbReference type="InterPro" id="IPR005123">
    <property type="entry name" value="Oxoglu/Fe-dep_dioxygenase_dom"/>
</dbReference>
<keyword evidence="9" id="KW-0223">Dioxygenase</keyword>
<evidence type="ECO:0000256" key="6">
    <source>
        <dbReference type="ARBA" id="ARBA00022723"/>
    </source>
</evidence>
<evidence type="ECO:0000256" key="9">
    <source>
        <dbReference type="ARBA" id="ARBA00022964"/>
    </source>
</evidence>
<dbReference type="Gene3D" id="1.25.40.10">
    <property type="entry name" value="Tetratricopeptide repeat domain"/>
    <property type="match status" value="1"/>
</dbReference>
<evidence type="ECO:0000256" key="2">
    <source>
        <dbReference type="ARBA" id="ARBA00002035"/>
    </source>
</evidence>
<evidence type="ECO:0000256" key="12">
    <source>
        <dbReference type="ARBA" id="ARBA00023180"/>
    </source>
</evidence>
<feature type="chain" id="PRO_5046334160" description="procollagen-proline 4-dioxygenase" evidence="13">
    <location>
        <begin position="22"/>
        <end position="537"/>
    </location>
</feature>
<dbReference type="PANTHER" id="PTHR10869">
    <property type="entry name" value="PROLYL 4-HYDROXYLASE ALPHA SUBUNIT"/>
    <property type="match status" value="1"/>
</dbReference>
<keyword evidence="13" id="KW-0732">Signal</keyword>
<evidence type="ECO:0000256" key="10">
    <source>
        <dbReference type="ARBA" id="ARBA00023002"/>
    </source>
</evidence>
<dbReference type="InterPro" id="IPR006620">
    <property type="entry name" value="Pro_4_hyd_alph"/>
</dbReference>
<dbReference type="InterPro" id="IPR013547">
    <property type="entry name" value="P4H_N"/>
</dbReference>
<comment type="similarity">
    <text evidence="4">Belongs to the P4HA family.</text>
</comment>
<evidence type="ECO:0000313" key="15">
    <source>
        <dbReference type="Proteomes" id="UP000694941"/>
    </source>
</evidence>
<evidence type="ECO:0000256" key="4">
    <source>
        <dbReference type="ARBA" id="ARBA00006511"/>
    </source>
</evidence>
<comment type="function">
    <text evidence="2">Catalyzes the post-translational formation of 4-hydroxyproline in -Xaa-Pro-Gly- sequences in collagens and other proteins.</text>
</comment>
<keyword evidence="10" id="KW-0560">Oxidoreductase</keyword>
<dbReference type="Gene3D" id="6.10.140.1460">
    <property type="match status" value="1"/>
</dbReference>
<dbReference type="Gene3D" id="2.60.120.620">
    <property type="entry name" value="q2cbj1_9rhob like domain"/>
    <property type="match status" value="1"/>
</dbReference>
<evidence type="ECO:0000256" key="3">
    <source>
        <dbReference type="ARBA" id="ARBA00004319"/>
    </source>
</evidence>
<dbReference type="PROSITE" id="PS51471">
    <property type="entry name" value="FE2OG_OXY"/>
    <property type="match status" value="1"/>
</dbReference>
<accession>A0ABM1B1J1</accession>
<proteinExistence type="inferred from homology"/>
<evidence type="ECO:0000256" key="7">
    <source>
        <dbReference type="ARBA" id="ARBA00022824"/>
    </source>
</evidence>
<comment type="subcellular location">
    <subcellularLocation>
        <location evidence="3">Endoplasmic reticulum lumen</location>
    </subcellularLocation>
</comment>